<dbReference type="EMBL" id="OCMY01000001">
    <property type="protein sequence ID" value="SOD39685.1"/>
    <property type="molecule type" value="Genomic_DNA"/>
</dbReference>
<dbReference type="RefSeq" id="WP_097097463.1">
    <property type="nucleotide sequence ID" value="NZ_OCMY01000001.1"/>
</dbReference>
<evidence type="ECO:0000313" key="1">
    <source>
        <dbReference type="EMBL" id="SOD39685.1"/>
    </source>
</evidence>
<keyword evidence="2" id="KW-1185">Reference proteome</keyword>
<sequence>MKLTIENLKTLGAFTGRPVEREIEWQQGENTFKATVFIRPMGYQTATSDIMAIGGKIDGIAGRIAASICDEEGKPVFTVQDITGEADPDRGPLDGALTISLLLAIQEVNDLGKATSSPKKTNSGVS</sequence>
<dbReference type="Pfam" id="PF16459">
    <property type="entry name" value="Phage_TAC_13"/>
    <property type="match status" value="1"/>
</dbReference>
<reference evidence="2" key="1">
    <citation type="submission" date="2017-09" db="EMBL/GenBank/DDBJ databases">
        <authorList>
            <person name="Varghese N."/>
            <person name="Submissions S."/>
        </authorList>
    </citation>
    <scope>NUCLEOTIDE SEQUENCE [LARGE SCALE GENOMIC DNA]</scope>
    <source>
        <strain evidence="2">JKS000234</strain>
    </source>
</reference>
<dbReference type="AlphaFoldDB" id="A0A286BZW4"/>
<name>A0A286BZW4_9GAMM</name>
<dbReference type="Proteomes" id="UP000219271">
    <property type="component" value="Unassembled WGS sequence"/>
</dbReference>
<proteinExistence type="predicted"/>
<protein>
    <submittedName>
        <fullName evidence="1">Phage tail assembly chaperone, TAC</fullName>
    </submittedName>
</protein>
<accession>A0A286BZW4</accession>
<evidence type="ECO:0000313" key="2">
    <source>
        <dbReference type="Proteomes" id="UP000219271"/>
    </source>
</evidence>
<organism evidence="1 2">
    <name type="scientific">Candidatus Pantoea floridensis</name>
    <dbReference type="NCBI Taxonomy" id="1938870"/>
    <lineage>
        <taxon>Bacteria</taxon>
        <taxon>Pseudomonadati</taxon>
        <taxon>Pseudomonadota</taxon>
        <taxon>Gammaproteobacteria</taxon>
        <taxon>Enterobacterales</taxon>
        <taxon>Erwiniaceae</taxon>
        <taxon>Pantoea</taxon>
    </lineage>
</organism>
<dbReference type="InterPro" id="IPR024410">
    <property type="entry name" value="Phage_TAC_12"/>
</dbReference>
<dbReference type="OrthoDB" id="6169491at2"/>
<gene>
    <name evidence="1" type="ORF">SAMN06273570_4139</name>
</gene>